<reference evidence="2" key="1">
    <citation type="submission" date="2017-01" db="EMBL/GenBank/DDBJ databases">
        <title>High-throughput sequencing uncovers low homogeneity in the biogeography of single-stranded DNA viruses.</title>
        <authorList>
            <person name="Pearson V.M."/>
            <person name="Rokyta D.R."/>
        </authorList>
    </citation>
    <scope>NUCLEOTIDE SEQUENCE</scope>
</reference>
<dbReference type="Gene3D" id="3.40.1310.20">
    <property type="match status" value="1"/>
</dbReference>
<feature type="region of interest" description="Disordered" evidence="1">
    <location>
        <begin position="185"/>
        <end position="217"/>
    </location>
</feature>
<protein>
    <submittedName>
        <fullName evidence="2">Rep</fullName>
    </submittedName>
</protein>
<evidence type="ECO:0000256" key="1">
    <source>
        <dbReference type="SAM" id="MobiDB-lite"/>
    </source>
</evidence>
<name>A0A2K9LS87_9VIRU</name>
<gene>
    <name evidence="2" type="primary">Rep</name>
</gene>
<evidence type="ECO:0000313" key="2">
    <source>
        <dbReference type="EMBL" id="AUM61759.1"/>
    </source>
</evidence>
<sequence length="217" mass="25155">MQCNTIIIDGLEMAQCLIGGNMCDDCFAKGLKQEREKLNCDLRKWLIDTGIVKEAKPVPPIQAFPEIEDVQGVNSVYELTLTTTKDDPYELRQYLDKIVKSKMFDVKAFKACMELQENGNPHIHAMLWSGKKVLNSNHIKTKIKFPYRFTLKFVRRQQNYYNYILKEKDSPIIIEYCQRKGIPQEWHTENMPPRNVGEQPLLNVGEHPEGQVDPTPQ</sequence>
<dbReference type="EMBL" id="KY487844">
    <property type="protein sequence ID" value="AUM61759.1"/>
    <property type="molecule type" value="Genomic_DNA"/>
</dbReference>
<proteinExistence type="predicted"/>
<organism evidence="2">
    <name type="scientific">uncultured virus</name>
    <dbReference type="NCBI Taxonomy" id="340016"/>
    <lineage>
        <taxon>Viruses</taxon>
        <taxon>environmental samples</taxon>
    </lineage>
</organism>
<accession>A0A2K9LS87</accession>